<name>A0A6H2GZE7_9BACL</name>
<accession>A0A6H2GZE7</accession>
<gene>
    <name evidence="1" type="ORF">HGI30_15140</name>
</gene>
<dbReference type="Proteomes" id="UP000502136">
    <property type="component" value="Chromosome"/>
</dbReference>
<keyword evidence="2" id="KW-1185">Reference proteome</keyword>
<reference evidence="1 2" key="1">
    <citation type="submission" date="2020-04" db="EMBL/GenBank/DDBJ databases">
        <title>Novel Paenibacillus strain UniB2 isolated from commercial digestive syrup.</title>
        <authorList>
            <person name="Thorat V."/>
            <person name="Kirdat K."/>
            <person name="Tiwarekar B."/>
            <person name="Yadav A."/>
        </authorList>
    </citation>
    <scope>NUCLEOTIDE SEQUENCE [LARGE SCALE GENOMIC DNA]</scope>
    <source>
        <strain evidence="1 2">UniB2</strain>
    </source>
</reference>
<dbReference type="AlphaFoldDB" id="A0A6H2GZE7"/>
<protein>
    <submittedName>
        <fullName evidence="1">Uncharacterized protein</fullName>
    </submittedName>
</protein>
<evidence type="ECO:0000313" key="1">
    <source>
        <dbReference type="EMBL" id="QJC52767.1"/>
    </source>
</evidence>
<organism evidence="1 2">
    <name type="scientific">Paenibacillus albicereus</name>
    <dbReference type="NCBI Taxonomy" id="2726185"/>
    <lineage>
        <taxon>Bacteria</taxon>
        <taxon>Bacillati</taxon>
        <taxon>Bacillota</taxon>
        <taxon>Bacilli</taxon>
        <taxon>Bacillales</taxon>
        <taxon>Paenibacillaceae</taxon>
        <taxon>Paenibacillus</taxon>
    </lineage>
</organism>
<dbReference type="EMBL" id="CP051428">
    <property type="protein sequence ID" value="QJC52767.1"/>
    <property type="molecule type" value="Genomic_DNA"/>
</dbReference>
<dbReference type="RefSeq" id="WP_168908319.1">
    <property type="nucleotide sequence ID" value="NZ_CP051428.1"/>
</dbReference>
<proteinExistence type="predicted"/>
<sequence length="83" mass="9093">MKKIEKEVVCFNVLDPDQKAMWQWVRSRKNRSGYLKRLIQRDMDAAGGAVMTIPAKGAVLRPAKVSLPADAGDLAYSAAAAFV</sequence>
<evidence type="ECO:0000313" key="2">
    <source>
        <dbReference type="Proteomes" id="UP000502136"/>
    </source>
</evidence>
<dbReference type="KEGG" id="palr:HGI30_15140"/>